<dbReference type="GO" id="GO:0006869">
    <property type="term" value="P:lipid transport"/>
    <property type="evidence" value="ECO:0007669"/>
    <property type="project" value="UniProtKB-KW"/>
</dbReference>
<comment type="subcellular location">
    <subcellularLocation>
        <location evidence="1 10">Preautophagosomal structure membrane</location>
        <topology evidence="1 10">Multi-pass membrane protein</topology>
    </subcellularLocation>
</comment>
<dbReference type="AlphaFoldDB" id="A0A812M2V8"/>
<dbReference type="PANTHER" id="PTHR13038">
    <property type="entry name" value="APG9 AUTOPHAGY 9"/>
    <property type="match status" value="1"/>
</dbReference>
<dbReference type="Proteomes" id="UP000649617">
    <property type="component" value="Unassembled WGS sequence"/>
</dbReference>
<keyword evidence="7 10" id="KW-0072">Autophagy</keyword>
<evidence type="ECO:0000256" key="1">
    <source>
        <dbReference type="ARBA" id="ARBA00004511"/>
    </source>
</evidence>
<evidence type="ECO:0000313" key="13">
    <source>
        <dbReference type="Proteomes" id="UP000649617"/>
    </source>
</evidence>
<evidence type="ECO:0000313" key="12">
    <source>
        <dbReference type="EMBL" id="CAE7257382.1"/>
    </source>
</evidence>
<organism evidence="12 13">
    <name type="scientific">Symbiodinium pilosum</name>
    <name type="common">Dinoflagellate</name>
    <dbReference type="NCBI Taxonomy" id="2952"/>
    <lineage>
        <taxon>Eukaryota</taxon>
        <taxon>Sar</taxon>
        <taxon>Alveolata</taxon>
        <taxon>Dinophyceae</taxon>
        <taxon>Suessiales</taxon>
        <taxon>Symbiodiniaceae</taxon>
        <taxon>Symbiodinium</taxon>
    </lineage>
</organism>
<comment type="caution">
    <text evidence="12">The sequence shown here is derived from an EMBL/GenBank/DDBJ whole genome shotgun (WGS) entry which is preliminary data.</text>
</comment>
<evidence type="ECO:0000256" key="7">
    <source>
        <dbReference type="ARBA" id="ARBA00023006"/>
    </source>
</evidence>
<feature type="region of interest" description="Disordered" evidence="11">
    <location>
        <begin position="746"/>
        <end position="771"/>
    </location>
</feature>
<evidence type="ECO:0000256" key="8">
    <source>
        <dbReference type="ARBA" id="ARBA00023055"/>
    </source>
</evidence>
<protein>
    <recommendedName>
        <fullName evidence="3 10">Autophagy-related protein 9</fullName>
    </recommendedName>
</protein>
<keyword evidence="4 10" id="KW-0813">Transport</keyword>
<comment type="similarity">
    <text evidence="2 10">Belongs to the ATG9 family.</text>
</comment>
<dbReference type="GO" id="GO:0005776">
    <property type="term" value="C:autophagosome"/>
    <property type="evidence" value="ECO:0007669"/>
    <property type="project" value="TreeGrafter"/>
</dbReference>
<reference evidence="12" key="1">
    <citation type="submission" date="2021-02" db="EMBL/GenBank/DDBJ databases">
        <authorList>
            <person name="Dougan E. K."/>
            <person name="Rhodes N."/>
            <person name="Thang M."/>
            <person name="Chan C."/>
        </authorList>
    </citation>
    <scope>NUCLEOTIDE SEQUENCE</scope>
</reference>
<dbReference type="PANTHER" id="PTHR13038:SF10">
    <property type="entry name" value="AUTOPHAGY-RELATED PROTEIN 9"/>
    <property type="match status" value="1"/>
</dbReference>
<dbReference type="GO" id="GO:0034497">
    <property type="term" value="P:protein localization to phagophore assembly site"/>
    <property type="evidence" value="ECO:0007669"/>
    <property type="project" value="TreeGrafter"/>
</dbReference>
<feature type="transmembrane region" description="Helical" evidence="10">
    <location>
        <begin position="76"/>
        <end position="97"/>
    </location>
</feature>
<dbReference type="GO" id="GO:0034045">
    <property type="term" value="C:phagophore assembly site membrane"/>
    <property type="evidence" value="ECO:0007669"/>
    <property type="project" value="UniProtKB-SubCell"/>
</dbReference>
<keyword evidence="5 10" id="KW-0812">Transmembrane</keyword>
<dbReference type="Pfam" id="PF04109">
    <property type="entry name" value="ATG9"/>
    <property type="match status" value="1"/>
</dbReference>
<keyword evidence="13" id="KW-1185">Reference proteome</keyword>
<keyword evidence="6 10" id="KW-1133">Transmembrane helix</keyword>
<comment type="function">
    <text evidence="10">Phospholipid scramblase involved in autophagy. Cycles between the preautophagosomal structure/phagophore assembly site (PAS) and the cytoplasmic vesicle pool and supplies membrane for the growing autophagosome. Lipid scramblase activity plays a key role in preautophagosomal structure/phagophore assembly by distributing the phospholipids that arrive through ATG2 from the cytoplasmic to the luminal leaflet of the bilayer, thereby driving autophagosomal membrane expansion.</text>
</comment>
<dbReference type="EMBL" id="CAJNIZ010007361">
    <property type="protein sequence ID" value="CAE7257382.1"/>
    <property type="molecule type" value="Genomic_DNA"/>
</dbReference>
<evidence type="ECO:0000256" key="10">
    <source>
        <dbReference type="RuleBase" id="RU364027"/>
    </source>
</evidence>
<evidence type="ECO:0000256" key="11">
    <source>
        <dbReference type="SAM" id="MobiDB-lite"/>
    </source>
</evidence>
<proteinExistence type="inferred from homology"/>
<dbReference type="GO" id="GO:0000422">
    <property type="term" value="P:autophagy of mitochondrion"/>
    <property type="evidence" value="ECO:0007669"/>
    <property type="project" value="TreeGrafter"/>
</dbReference>
<evidence type="ECO:0000256" key="2">
    <source>
        <dbReference type="ARBA" id="ARBA00006185"/>
    </source>
</evidence>
<feature type="transmembrane region" description="Helical" evidence="10">
    <location>
        <begin position="353"/>
        <end position="371"/>
    </location>
</feature>
<feature type="transmembrane region" description="Helical" evidence="10">
    <location>
        <begin position="231"/>
        <end position="253"/>
    </location>
</feature>
<evidence type="ECO:0000256" key="6">
    <source>
        <dbReference type="ARBA" id="ARBA00022989"/>
    </source>
</evidence>
<dbReference type="OrthoDB" id="429278at2759"/>
<feature type="region of interest" description="Disordered" evidence="11">
    <location>
        <begin position="700"/>
        <end position="721"/>
    </location>
</feature>
<dbReference type="GO" id="GO:0034727">
    <property type="term" value="P:piecemeal microautophagy of the nucleus"/>
    <property type="evidence" value="ECO:0007669"/>
    <property type="project" value="TreeGrafter"/>
</dbReference>
<keyword evidence="9 10" id="KW-0472">Membrane</keyword>
<evidence type="ECO:0000256" key="5">
    <source>
        <dbReference type="ARBA" id="ARBA00022692"/>
    </source>
</evidence>
<sequence length="771" mass="85863">MQCNLRVAQAEVKGFRGIVAIHLSHVVALAFTIGFSFVLLFLIDWEALLACDSEESCRAISIYYAKPFRDLGFRRAGVLVCTVLFVVYGAMNVATVYQDIRDAQSISAYYKDRLGIASDESLETMLWSEVVSRLVQQQKESRFCIVQDELTVVEIANIIMREDNFMIGLSNHNAFTAALPCWIPRRLVFTKAVLWNLRLVIFRWQGVLDERGRVRRDFLNRPEALARNLRLLGMANFVLVPPVLIFVALYFFMRHAEEFRSQRASPFQRQWTDYAHWTFREYNELPHEFNARMCAAQAAAEAYVQCTTPSSPVLKSVQRCVKFIAGSVLAALLLVALWDDSPLLFVKVQDKNLLWYLALFGFIFAVADGASDEGSGPTRGSGTSVHAPSLPLRMYIALMRLVSCTHYLPKHWRSPVQLTSLAGACSGLQRAGLCDHFRHVRQELLRDFLIQRIQALVEELLGVILSPILLIFFFPDSARSILDILGSLQHSSPNLGDWCRYGCLDVTILAENSGGAASSAEGCRSVQLRHMDNNEKLEKSVLSFCLNHQLIWPSASVSGNTASWVPKSRERCIPGSRNAGGRAMTSFAAHSRTLGPREIQLEELNAQATQLPEEDVHGTPSESLMDVDVSQAPVDPQTESSTSPAALEEVLTHIIGVPLASINLLHDVQDFHEKETSEHPPSGDSVTLLPPDLVSLPPLAPGVPPSLVTSTGRTGDEPEWSNTSGPWFYWLEALRSFRSRQCDESSSACGMFDRQPGPRTRRPSQADGDVP</sequence>
<dbReference type="InterPro" id="IPR007241">
    <property type="entry name" value="Autophagy-rel_prot_9"/>
</dbReference>
<dbReference type="GO" id="GO:0061709">
    <property type="term" value="P:reticulophagy"/>
    <property type="evidence" value="ECO:0007669"/>
    <property type="project" value="TreeGrafter"/>
</dbReference>
<accession>A0A812M2V8</accession>
<evidence type="ECO:0000256" key="3">
    <source>
        <dbReference type="ARBA" id="ARBA00018074"/>
    </source>
</evidence>
<evidence type="ECO:0000256" key="4">
    <source>
        <dbReference type="ARBA" id="ARBA00022448"/>
    </source>
</evidence>
<feature type="transmembrane region" description="Helical" evidence="10">
    <location>
        <begin position="320"/>
        <end position="338"/>
    </location>
</feature>
<evidence type="ECO:0000256" key="9">
    <source>
        <dbReference type="ARBA" id="ARBA00023136"/>
    </source>
</evidence>
<feature type="transmembrane region" description="Helical" evidence="10">
    <location>
        <begin position="20"/>
        <end position="43"/>
    </location>
</feature>
<gene>
    <name evidence="12" type="primary">atg9</name>
    <name evidence="12" type="ORF">SPIL2461_LOCUS5273</name>
</gene>
<keyword evidence="8 10" id="KW-0445">Lipid transport</keyword>
<name>A0A812M2V8_SYMPI</name>